<keyword evidence="1" id="KW-0614">Plasmid</keyword>
<geneLocation type="plasmid" evidence="1">
    <name>pGZAF1_VIM</name>
</geneLocation>
<dbReference type="EMBL" id="KY623659">
    <property type="protein sequence ID" value="ASD48455.1"/>
    <property type="molecule type" value="Genomic_DNA"/>
</dbReference>
<protein>
    <submittedName>
        <fullName evidence="1">Uncharacterized protein</fullName>
    </submittedName>
</protein>
<reference evidence="1" key="1">
    <citation type="submission" date="2017-02" db="EMBL/GenBank/DDBJ databases">
        <title>Emergence of VIM metallo-beta-lactamase producing Alcaligenes faecalis in GAZA, Palestine.</title>
        <authorList>
            <person name="Al Laham N."/>
            <person name="Chavda K."/>
            <person name="Cienfuegos V."/>
            <person name="Kreiswirth B."/>
            <person name="Chen L."/>
        </authorList>
    </citation>
    <scope>NUCLEOTIDE SEQUENCE</scope>
    <source>
        <strain evidence="1">GZAF1</strain>
        <plasmid evidence="1">pGZAF1_VIM</plasmid>
    </source>
</reference>
<proteinExistence type="predicted"/>
<dbReference type="RefSeq" id="WP_086069298.1">
    <property type="nucleotide sequence ID" value="NZ_KY623659.1"/>
</dbReference>
<name>A0A1Z3ML08_ALCFA</name>
<organism evidence="1">
    <name type="scientific">Alcaligenes faecalis</name>
    <dbReference type="NCBI Taxonomy" id="511"/>
    <lineage>
        <taxon>Bacteria</taxon>
        <taxon>Pseudomonadati</taxon>
        <taxon>Pseudomonadota</taxon>
        <taxon>Betaproteobacteria</taxon>
        <taxon>Burkholderiales</taxon>
        <taxon>Alcaligenaceae</taxon>
        <taxon>Alcaligenes</taxon>
    </lineage>
</organism>
<accession>A0A1Z3ML08</accession>
<evidence type="ECO:0000313" key="1">
    <source>
        <dbReference type="EMBL" id="ASD48455.1"/>
    </source>
</evidence>
<sequence>MFQTNPFYRGLSNLSIVRKAIVDYGIEFPFAYRIVHSHHADVPDHSLIGEVCVFNEEVAFVFRGDPAPVAPEDLVNTDHGTVRSIIYEITGKCGDAPVHVGDYETREQAQAIVDAVQFHTGTFSRCWEGEPQNSEKIVR</sequence>
<dbReference type="AlphaFoldDB" id="A0A1Z3ML08"/>